<dbReference type="Proteomes" id="UP000192247">
    <property type="component" value="Unassembled WGS sequence"/>
</dbReference>
<reference evidence="2 3" key="1">
    <citation type="journal article" date="2017" name="Gigascience">
        <title>Draft genome of the honey bee ectoparasitic mite, Tropilaelaps mercedesae, is shaped by the parasitic life history.</title>
        <authorList>
            <person name="Dong X."/>
            <person name="Armstrong S.D."/>
            <person name="Xia D."/>
            <person name="Makepeace B.L."/>
            <person name="Darby A.C."/>
            <person name="Kadowaki T."/>
        </authorList>
    </citation>
    <scope>NUCLEOTIDE SEQUENCE [LARGE SCALE GENOMIC DNA]</scope>
    <source>
        <strain evidence="2">Wuxi-XJTLU</strain>
    </source>
</reference>
<dbReference type="InParanoid" id="A0A1V9WYQ8"/>
<organism evidence="2 3">
    <name type="scientific">Tropilaelaps mercedesae</name>
    <dbReference type="NCBI Taxonomy" id="418985"/>
    <lineage>
        <taxon>Eukaryota</taxon>
        <taxon>Metazoa</taxon>
        <taxon>Ecdysozoa</taxon>
        <taxon>Arthropoda</taxon>
        <taxon>Chelicerata</taxon>
        <taxon>Arachnida</taxon>
        <taxon>Acari</taxon>
        <taxon>Parasitiformes</taxon>
        <taxon>Mesostigmata</taxon>
        <taxon>Gamasina</taxon>
        <taxon>Dermanyssoidea</taxon>
        <taxon>Laelapidae</taxon>
        <taxon>Tropilaelaps</taxon>
    </lineage>
</organism>
<sequence length="407" mass="44027">MSSFGPSPSQAQHHEQAPAANYQMQTVPQALYLPNGSPGIYPGGPPVPRGPDNNVYYGTRNYMTPAGALPAVNPTEGSVQRMAPPPIEYDPTLQCPPAPTRLPVRPFGVGDISASAVGYPAETSIANSNVGFLRPLQATRMPKEAPLATSLSNLSMQDINAQEFVPVSSRGSSSSLNNVSSQPMTHPLGTPVGAFGKGGPPGHLLRDRESPDNSPVIARRSYIRNPSPLTVNGGEYAAATGMYQRKTFTSSHFGCTIEDFSRRRAMREPEGPAKNVRIARRYDLLLPAWGWRKRGRERRRPSRLGANPDPIVAELGGATSGGLAVAGGLPIAPASEMIPPAFHMFSGPPAHVEHMKPKANAPSFFMADELRMELLNRYESTLNSRLRFNRRFALGYSLLIKLFRNPP</sequence>
<dbReference type="STRING" id="418985.A0A1V9WYQ8"/>
<keyword evidence="3" id="KW-1185">Reference proteome</keyword>
<feature type="compositionally biased region" description="Low complexity" evidence="1">
    <location>
        <begin position="170"/>
        <end position="181"/>
    </location>
</feature>
<feature type="region of interest" description="Disordered" evidence="1">
    <location>
        <begin position="170"/>
        <end position="214"/>
    </location>
</feature>
<gene>
    <name evidence="2" type="ORF">BIW11_05025</name>
</gene>
<evidence type="ECO:0000313" key="3">
    <source>
        <dbReference type="Proteomes" id="UP000192247"/>
    </source>
</evidence>
<name>A0A1V9WYQ8_9ACAR</name>
<dbReference type="OrthoDB" id="204958at2759"/>
<comment type="caution">
    <text evidence="2">The sequence shown here is derived from an EMBL/GenBank/DDBJ whole genome shotgun (WGS) entry which is preliminary data.</text>
</comment>
<protein>
    <submittedName>
        <fullName evidence="2">PAB-dependent poly(A)-specific ribonuclease subunit 3-like</fullName>
    </submittedName>
</protein>
<dbReference type="AlphaFoldDB" id="A0A1V9WYQ8"/>
<proteinExistence type="predicted"/>
<evidence type="ECO:0000313" key="2">
    <source>
        <dbReference type="EMBL" id="OQR66236.1"/>
    </source>
</evidence>
<dbReference type="EMBL" id="MNPL01033298">
    <property type="protein sequence ID" value="OQR66236.1"/>
    <property type="molecule type" value="Genomic_DNA"/>
</dbReference>
<evidence type="ECO:0000256" key="1">
    <source>
        <dbReference type="SAM" id="MobiDB-lite"/>
    </source>
</evidence>
<accession>A0A1V9WYQ8</accession>